<dbReference type="AlphaFoldDB" id="A0A7Y9I873"/>
<dbReference type="SUPFAM" id="SSF53474">
    <property type="entry name" value="alpha/beta-Hydrolases"/>
    <property type="match status" value="1"/>
</dbReference>
<dbReference type="PANTHER" id="PTHR43798">
    <property type="entry name" value="MONOACYLGLYCEROL LIPASE"/>
    <property type="match status" value="1"/>
</dbReference>
<dbReference type="Gene3D" id="3.40.50.1820">
    <property type="entry name" value="alpha/beta hydrolase"/>
    <property type="match status" value="1"/>
</dbReference>
<dbReference type="Proteomes" id="UP000569914">
    <property type="component" value="Unassembled WGS sequence"/>
</dbReference>
<dbReference type="PANTHER" id="PTHR43798:SF6">
    <property type="entry name" value="HYDROLASE, PUTATIVE (AFU_ORTHOLOGUE AFUA_4G13070)-RELATED"/>
    <property type="match status" value="1"/>
</dbReference>
<dbReference type="RefSeq" id="WP_179752614.1">
    <property type="nucleotide sequence ID" value="NZ_JACCBU010000001.1"/>
</dbReference>
<keyword evidence="3" id="KW-1185">Reference proteome</keyword>
<dbReference type="PRINTS" id="PR00111">
    <property type="entry name" value="ABHYDROLASE"/>
</dbReference>
<reference evidence="2 3" key="1">
    <citation type="submission" date="2020-07" db="EMBL/GenBank/DDBJ databases">
        <title>Sequencing the genomes of 1000 actinobacteria strains.</title>
        <authorList>
            <person name="Klenk H.-P."/>
        </authorList>
    </citation>
    <scope>NUCLEOTIDE SEQUENCE [LARGE SCALE GENOMIC DNA]</scope>
    <source>
        <strain evidence="2 3">DSM 22083</strain>
    </source>
</reference>
<feature type="domain" description="AB hydrolase-1" evidence="1">
    <location>
        <begin position="24"/>
        <end position="246"/>
    </location>
</feature>
<organism evidence="2 3">
    <name type="scientific">Microlunatus parietis</name>
    <dbReference type="NCBI Taxonomy" id="682979"/>
    <lineage>
        <taxon>Bacteria</taxon>
        <taxon>Bacillati</taxon>
        <taxon>Actinomycetota</taxon>
        <taxon>Actinomycetes</taxon>
        <taxon>Propionibacteriales</taxon>
        <taxon>Propionibacteriaceae</taxon>
        <taxon>Microlunatus</taxon>
    </lineage>
</organism>
<dbReference type="InterPro" id="IPR000073">
    <property type="entry name" value="AB_hydrolase_1"/>
</dbReference>
<dbReference type="Pfam" id="PF00561">
    <property type="entry name" value="Abhydrolase_1"/>
    <property type="match status" value="1"/>
</dbReference>
<dbReference type="InterPro" id="IPR050266">
    <property type="entry name" value="AB_hydrolase_sf"/>
</dbReference>
<dbReference type="GO" id="GO:0003824">
    <property type="term" value="F:catalytic activity"/>
    <property type="evidence" value="ECO:0007669"/>
    <property type="project" value="UniProtKB-ARBA"/>
</dbReference>
<dbReference type="InterPro" id="IPR029058">
    <property type="entry name" value="AB_hydrolase_fold"/>
</dbReference>
<name>A0A7Y9I873_9ACTN</name>
<evidence type="ECO:0000313" key="2">
    <source>
        <dbReference type="EMBL" id="NYE72050.1"/>
    </source>
</evidence>
<comment type="caution">
    <text evidence="2">The sequence shown here is derived from an EMBL/GenBank/DDBJ whole genome shotgun (WGS) entry which is preliminary data.</text>
</comment>
<evidence type="ECO:0000313" key="3">
    <source>
        <dbReference type="Proteomes" id="UP000569914"/>
    </source>
</evidence>
<accession>A0A7Y9I873</accession>
<proteinExistence type="predicted"/>
<gene>
    <name evidence="2" type="ORF">BKA15_003379</name>
</gene>
<dbReference type="EMBL" id="JACCBU010000001">
    <property type="protein sequence ID" value="NYE72050.1"/>
    <property type="molecule type" value="Genomic_DNA"/>
</dbReference>
<evidence type="ECO:0000259" key="1">
    <source>
        <dbReference type="Pfam" id="PF00561"/>
    </source>
</evidence>
<protein>
    <submittedName>
        <fullName evidence="2">Pimeloyl-ACP methyl ester carboxylesterase</fullName>
    </submittedName>
</protein>
<sequence length="275" mass="30153">MPYVEVEGIRVHHVITGPDDPAAPTLVLVHGFTVDHRVLSGPFEPVFADHPQWRRIYLDLPGHGRTAAPEVASSDDVFQVLRAAVEALAPGRYALVGQSYGGYLARGLAAVHADRLDGLAIIVPVILPRHEERDLPPRQVLIRDPEFAARLGAELDAEDLLVVQAEETWRALRTYVQPGLDLADPDVTARIATAYQGSFPVDVADFIRPCLIMVGRQDHITGYRDAWTLLERYPRATFAVLDQAGHGLDAEQPVLARALFGEWLDRVTAATTALG</sequence>